<accession>A0A140DYV5</accession>
<dbReference type="EC" id="2.7.1.69" evidence="3"/>
<dbReference type="InterPro" id="IPR013011">
    <property type="entry name" value="PTS_EIIB_2"/>
</dbReference>
<protein>
    <submittedName>
        <fullName evidence="3">PTS ascorbate transporter subunit IIB</fullName>
        <ecNumber evidence="3">2.7.1.69</ecNumber>
    </submittedName>
</protein>
<dbReference type="AlphaFoldDB" id="A0A140DYV5"/>
<dbReference type="InterPro" id="IPR003501">
    <property type="entry name" value="PTS_EIIB_2/3"/>
</dbReference>
<dbReference type="Gene3D" id="3.40.50.2300">
    <property type="match status" value="1"/>
</dbReference>
<dbReference type="SUPFAM" id="SSF52794">
    <property type="entry name" value="PTS system IIB component-like"/>
    <property type="match status" value="1"/>
</dbReference>
<keyword evidence="4" id="KW-1185">Reference proteome</keyword>
<evidence type="ECO:0000313" key="4">
    <source>
        <dbReference type="Proteomes" id="UP000069771"/>
    </source>
</evidence>
<dbReference type="KEGG" id="fro:AALO17_26980"/>
<gene>
    <name evidence="3" type="ORF">AALO17_26980</name>
</gene>
<dbReference type="Pfam" id="PF02302">
    <property type="entry name" value="PTS_IIB"/>
    <property type="match status" value="1"/>
</dbReference>
<dbReference type="CDD" id="cd05563">
    <property type="entry name" value="PTS_IIB_ascorbate"/>
    <property type="match status" value="1"/>
</dbReference>
<reference evidence="3 4" key="1">
    <citation type="journal article" date="2016" name="Gut Pathog.">
        <title>Whole genome sequencing of "Faecalibaculum rodentium" ALO17, isolated from C57BL/6J laboratory mouse feces.</title>
        <authorList>
            <person name="Lim S."/>
            <person name="Chang D.H."/>
            <person name="Ahn S."/>
            <person name="Kim B.C."/>
        </authorList>
    </citation>
    <scope>NUCLEOTIDE SEQUENCE [LARGE SCALE GENOMIC DNA]</scope>
    <source>
        <strain evidence="3 4">Alo17</strain>
    </source>
</reference>
<name>A0A140DYV5_9FIRM</name>
<dbReference type="GO" id="GO:0009401">
    <property type="term" value="P:phosphoenolpyruvate-dependent sugar phosphotransferase system"/>
    <property type="evidence" value="ECO:0007669"/>
    <property type="project" value="InterPro"/>
</dbReference>
<feature type="domain" description="PTS EIIB type-2" evidence="2">
    <location>
        <begin position="13"/>
        <end position="103"/>
    </location>
</feature>
<dbReference type="GeneID" id="78479170"/>
<dbReference type="PROSITE" id="PS51099">
    <property type="entry name" value="PTS_EIIB_TYPE_2"/>
    <property type="match status" value="1"/>
</dbReference>
<organism evidence="3 4">
    <name type="scientific">Faecalibaculum rodentium</name>
    <dbReference type="NCBI Taxonomy" id="1702221"/>
    <lineage>
        <taxon>Bacteria</taxon>
        <taxon>Bacillati</taxon>
        <taxon>Bacillota</taxon>
        <taxon>Erysipelotrichia</taxon>
        <taxon>Erysipelotrichales</taxon>
        <taxon>Erysipelotrichaceae</taxon>
        <taxon>Faecalibaculum</taxon>
    </lineage>
</organism>
<evidence type="ECO:0000313" key="3">
    <source>
        <dbReference type="EMBL" id="AMK55832.1"/>
    </source>
</evidence>
<dbReference type="EMBL" id="CP011391">
    <property type="protein sequence ID" value="AMK55832.1"/>
    <property type="molecule type" value="Genomic_DNA"/>
</dbReference>
<dbReference type="GO" id="GO:0008982">
    <property type="term" value="F:protein-N(PI)-phosphohistidine-sugar phosphotransferase activity"/>
    <property type="evidence" value="ECO:0007669"/>
    <property type="project" value="InterPro"/>
</dbReference>
<proteinExistence type="predicted"/>
<dbReference type="STRING" id="1702221.AALO17_26980"/>
<evidence type="ECO:0000256" key="1">
    <source>
        <dbReference type="ARBA" id="ARBA00022679"/>
    </source>
</evidence>
<dbReference type="RefSeq" id="WP_338032538.1">
    <property type="nucleotide sequence ID" value="NZ_CANASY010000008.1"/>
</dbReference>
<keyword evidence="1 3" id="KW-0808">Transferase</keyword>
<dbReference type="InterPro" id="IPR036095">
    <property type="entry name" value="PTS_EIIB-like_sf"/>
</dbReference>
<evidence type="ECO:0000259" key="2">
    <source>
        <dbReference type="PROSITE" id="PS51099"/>
    </source>
</evidence>
<dbReference type="Proteomes" id="UP000069771">
    <property type="component" value="Chromosome"/>
</dbReference>
<sequence length="104" mass="11649">MYKPNTTKEKEMYKALVCCRAGMGSSMLLKIKADQVIRENGFPIQTEHGNLDSLIGFNGDLVITMDDLSSELAGKVPYALGIRNIVDKEEMRQKMEAYLASMNQ</sequence>